<accession>A0ABY4CIC5</accession>
<feature type="region of interest" description="Disordered" evidence="1">
    <location>
        <begin position="49"/>
        <end position="71"/>
    </location>
</feature>
<dbReference type="EMBL" id="CP089291">
    <property type="protein sequence ID" value="UOF88908.1"/>
    <property type="molecule type" value="Genomic_DNA"/>
</dbReference>
<keyword evidence="2" id="KW-1133">Transmembrane helix</keyword>
<dbReference type="RefSeq" id="WP_347435589.1">
    <property type="nucleotide sequence ID" value="NZ_CP089291.1"/>
</dbReference>
<gene>
    <name evidence="3" type="ORF">LSG31_13295</name>
</gene>
<sequence>MLVRERCQNALMLVGLSILLGFVCVIGYQTVMKGIHHVVAVQAGLTAADAGGPNRALQSSRSASLSRGTSSQNMQAAQEAVVAMAPVRAQDIIKGKTKEKHTKINSQEYNNQTNQQTNRRIQSSAPNSSNLANASPTSKITTGTFVERTGIGVGILIKKGARSMFDSLTKVLETTKVK</sequence>
<protein>
    <submittedName>
        <fullName evidence="3">Uncharacterized protein</fullName>
    </submittedName>
</protein>
<feature type="transmembrane region" description="Helical" evidence="2">
    <location>
        <begin position="12"/>
        <end position="31"/>
    </location>
</feature>
<organism evidence="3 4">
    <name type="scientific">Fodinisporobacter ferrooxydans</name>
    <dbReference type="NCBI Taxonomy" id="2901836"/>
    <lineage>
        <taxon>Bacteria</taxon>
        <taxon>Bacillati</taxon>
        <taxon>Bacillota</taxon>
        <taxon>Bacilli</taxon>
        <taxon>Bacillales</taxon>
        <taxon>Alicyclobacillaceae</taxon>
        <taxon>Fodinisporobacter</taxon>
    </lineage>
</organism>
<keyword evidence="4" id="KW-1185">Reference proteome</keyword>
<feature type="compositionally biased region" description="Low complexity" evidence="1">
    <location>
        <begin position="105"/>
        <end position="137"/>
    </location>
</feature>
<feature type="compositionally biased region" description="Low complexity" evidence="1">
    <location>
        <begin position="56"/>
        <end position="71"/>
    </location>
</feature>
<keyword evidence="2" id="KW-0812">Transmembrane</keyword>
<proteinExistence type="predicted"/>
<keyword evidence="2" id="KW-0472">Membrane</keyword>
<evidence type="ECO:0000313" key="3">
    <source>
        <dbReference type="EMBL" id="UOF88908.1"/>
    </source>
</evidence>
<evidence type="ECO:0000313" key="4">
    <source>
        <dbReference type="Proteomes" id="UP000830167"/>
    </source>
</evidence>
<evidence type="ECO:0000256" key="2">
    <source>
        <dbReference type="SAM" id="Phobius"/>
    </source>
</evidence>
<dbReference type="Proteomes" id="UP000830167">
    <property type="component" value="Chromosome"/>
</dbReference>
<feature type="region of interest" description="Disordered" evidence="1">
    <location>
        <begin position="98"/>
        <end position="137"/>
    </location>
</feature>
<evidence type="ECO:0000256" key="1">
    <source>
        <dbReference type="SAM" id="MobiDB-lite"/>
    </source>
</evidence>
<name>A0ABY4CIC5_9BACL</name>
<reference evidence="3" key="1">
    <citation type="submission" date="2021-12" db="EMBL/GenBank/DDBJ databases">
        <title>Alicyclobacillaceae gen. nov., sp. nov., isolated from chalcocite enrichment system.</title>
        <authorList>
            <person name="Jiang Z."/>
        </authorList>
    </citation>
    <scope>NUCLEOTIDE SEQUENCE</scope>
    <source>
        <strain evidence="3">MYW30-H2</strain>
    </source>
</reference>